<proteinExistence type="inferred from homology"/>
<dbReference type="InterPro" id="IPR051063">
    <property type="entry name" value="PDI"/>
</dbReference>
<keyword evidence="6" id="KW-0413">Isomerase</keyword>
<dbReference type="InterPro" id="IPR005788">
    <property type="entry name" value="PDI_thioredoxin-like_dom"/>
</dbReference>
<evidence type="ECO:0000313" key="6">
    <source>
        <dbReference type="EMBL" id="CUG86829.1"/>
    </source>
</evidence>
<dbReference type="GO" id="GO:0006457">
    <property type="term" value="P:protein folding"/>
    <property type="evidence" value="ECO:0007669"/>
    <property type="project" value="TreeGrafter"/>
</dbReference>
<dbReference type="InterPro" id="IPR013766">
    <property type="entry name" value="Thioredoxin_domain"/>
</dbReference>
<dbReference type="AlphaFoldDB" id="A0A0S4JA26"/>
<keyword evidence="3" id="KW-0677">Repeat</keyword>
<evidence type="ECO:0000256" key="1">
    <source>
        <dbReference type="ARBA" id="ARBA00006347"/>
    </source>
</evidence>
<dbReference type="PROSITE" id="PS00194">
    <property type="entry name" value="THIOREDOXIN_1"/>
    <property type="match status" value="1"/>
</dbReference>
<comment type="similarity">
    <text evidence="1 4">Belongs to the protein disulfide isomerase family.</text>
</comment>
<feature type="domain" description="Thioredoxin" evidence="5">
    <location>
        <begin position="55"/>
        <end position="166"/>
    </location>
</feature>
<evidence type="ECO:0000256" key="2">
    <source>
        <dbReference type="ARBA" id="ARBA00022729"/>
    </source>
</evidence>
<dbReference type="InterPro" id="IPR036249">
    <property type="entry name" value="Thioredoxin-like_sf"/>
</dbReference>
<dbReference type="EMBL" id="CYKH01001400">
    <property type="protein sequence ID" value="CUG86829.1"/>
    <property type="molecule type" value="Genomic_DNA"/>
</dbReference>
<dbReference type="OrthoDB" id="72053at2759"/>
<dbReference type="InterPro" id="IPR017937">
    <property type="entry name" value="Thioredoxin_CS"/>
</dbReference>
<protein>
    <submittedName>
        <fullName evidence="6">Protein disulfide isomerase, putative</fullName>
    </submittedName>
</protein>
<organism evidence="6 7">
    <name type="scientific">Bodo saltans</name>
    <name type="common">Flagellated protozoan</name>
    <dbReference type="NCBI Taxonomy" id="75058"/>
    <lineage>
        <taxon>Eukaryota</taxon>
        <taxon>Discoba</taxon>
        <taxon>Euglenozoa</taxon>
        <taxon>Kinetoplastea</taxon>
        <taxon>Metakinetoplastina</taxon>
        <taxon>Eubodonida</taxon>
        <taxon>Bodonidae</taxon>
        <taxon>Bodo</taxon>
    </lineage>
</organism>
<dbReference type="PRINTS" id="PR00421">
    <property type="entry name" value="THIOREDOXIN"/>
</dbReference>
<gene>
    <name evidence="6" type="ORF">BSAL_06915</name>
</gene>
<dbReference type="NCBIfam" id="TIGR01126">
    <property type="entry name" value="pdi_dom"/>
    <property type="match status" value="1"/>
</dbReference>
<dbReference type="Pfam" id="PF00085">
    <property type="entry name" value="Thioredoxin"/>
    <property type="match status" value="1"/>
</dbReference>
<accession>A0A0S4JA26</accession>
<keyword evidence="2" id="KW-0732">Signal</keyword>
<dbReference type="OMA" id="GTDKAVC"/>
<dbReference type="VEuPathDB" id="TriTrypDB:BSAL_06915"/>
<dbReference type="GO" id="GO:0005783">
    <property type="term" value="C:endoplasmic reticulum"/>
    <property type="evidence" value="ECO:0007669"/>
    <property type="project" value="TreeGrafter"/>
</dbReference>
<evidence type="ECO:0000256" key="3">
    <source>
        <dbReference type="ARBA" id="ARBA00022737"/>
    </source>
</evidence>
<keyword evidence="7" id="KW-1185">Reference proteome</keyword>
<dbReference type="Gene3D" id="3.40.30.10">
    <property type="entry name" value="Glutaredoxin"/>
    <property type="match status" value="1"/>
</dbReference>
<evidence type="ECO:0000313" key="7">
    <source>
        <dbReference type="Proteomes" id="UP000051952"/>
    </source>
</evidence>
<evidence type="ECO:0000256" key="4">
    <source>
        <dbReference type="RuleBase" id="RU004208"/>
    </source>
</evidence>
<dbReference type="Proteomes" id="UP000051952">
    <property type="component" value="Unassembled WGS sequence"/>
</dbReference>
<dbReference type="SUPFAM" id="SSF52833">
    <property type="entry name" value="Thioredoxin-like"/>
    <property type="match status" value="1"/>
</dbReference>
<sequence length="166" mass="18304">MINSTAMSYELFVLLFRTSRFNIGNCSCSFPPYCRGPTPHYHNQMFKKLIVVALLALVCAASVVKLTPENYDAVVNDASKDVFVKFYAPWCGHCVRMAPAWEELATKSGDVVIAEVDASAHQELAQKNGIRGFPTIKLFTKANKAGINYQGARDAAGFESFLKSNI</sequence>
<evidence type="ECO:0000259" key="5">
    <source>
        <dbReference type="PROSITE" id="PS51352"/>
    </source>
</evidence>
<dbReference type="PROSITE" id="PS51352">
    <property type="entry name" value="THIOREDOXIN_2"/>
    <property type="match status" value="1"/>
</dbReference>
<name>A0A0S4JA26_BODSA</name>
<dbReference type="PANTHER" id="PTHR45672:SF11">
    <property type="entry name" value="PROTEIN DISULFIDE-ISOMERASE C17H9.14C"/>
    <property type="match status" value="1"/>
</dbReference>
<dbReference type="GO" id="GO:0003756">
    <property type="term" value="F:protein disulfide isomerase activity"/>
    <property type="evidence" value="ECO:0007669"/>
    <property type="project" value="InterPro"/>
</dbReference>
<dbReference type="PANTHER" id="PTHR45672">
    <property type="entry name" value="PROTEIN DISULFIDE-ISOMERASE C17H9.14C-RELATED"/>
    <property type="match status" value="1"/>
</dbReference>
<reference evidence="7" key="1">
    <citation type="submission" date="2015-09" db="EMBL/GenBank/DDBJ databases">
        <authorList>
            <consortium name="Pathogen Informatics"/>
        </authorList>
    </citation>
    <scope>NUCLEOTIDE SEQUENCE [LARGE SCALE GENOMIC DNA]</scope>
    <source>
        <strain evidence="7">Lake Konstanz</strain>
    </source>
</reference>